<keyword evidence="1" id="KW-0805">Transcription regulation</keyword>
<dbReference type="AlphaFoldDB" id="A0A1C7DA90"/>
<dbReference type="InterPro" id="IPR036388">
    <property type="entry name" value="WH-like_DNA-bd_sf"/>
</dbReference>
<keyword evidence="7" id="KW-1185">Reference proteome</keyword>
<protein>
    <submittedName>
        <fullName evidence="6">Putative HTH-type transcriptional regulator YybR</fullName>
    </submittedName>
</protein>
<reference evidence="6 7" key="1">
    <citation type="submission" date="2016-07" db="EMBL/GenBank/DDBJ databases">
        <title>Complete genome sequence of Altererythrobacter namhicola JCM 16345T, containing esterase-encoding genes.</title>
        <authorList>
            <person name="Cheng H."/>
            <person name="Wu Y.-H."/>
            <person name="Jian S.-L."/>
            <person name="Huo Y.-Y."/>
            <person name="Wang C.-S."/>
            <person name="Xu X.-W."/>
        </authorList>
    </citation>
    <scope>NUCLEOTIDE SEQUENCE [LARGE SCALE GENOMIC DNA]</scope>
    <source>
        <strain evidence="6 7">JCM 16345</strain>
    </source>
</reference>
<organism evidence="6 7">
    <name type="scientific">Paraurantiacibacter namhicola</name>
    <dbReference type="NCBI Taxonomy" id="645517"/>
    <lineage>
        <taxon>Bacteria</taxon>
        <taxon>Pseudomonadati</taxon>
        <taxon>Pseudomonadota</taxon>
        <taxon>Alphaproteobacteria</taxon>
        <taxon>Sphingomonadales</taxon>
        <taxon>Erythrobacteraceae</taxon>
        <taxon>Paraurantiacibacter</taxon>
    </lineage>
</organism>
<dbReference type="STRING" id="645517.A6F65_02058"/>
<dbReference type="PATRIC" id="fig|645517.4.peg.2041"/>
<dbReference type="GO" id="GO:0003677">
    <property type="term" value="F:DNA binding"/>
    <property type="evidence" value="ECO:0007669"/>
    <property type="project" value="UniProtKB-KW"/>
</dbReference>
<dbReference type="EMBL" id="CP016545">
    <property type="protein sequence ID" value="ANU08345.1"/>
    <property type="molecule type" value="Genomic_DNA"/>
</dbReference>
<evidence type="ECO:0000256" key="2">
    <source>
        <dbReference type="ARBA" id="ARBA00023125"/>
    </source>
</evidence>
<feature type="domain" description="HTH hxlR-type" evidence="5">
    <location>
        <begin position="31"/>
        <end position="130"/>
    </location>
</feature>
<sequence length="143" mass="15420">METTMPGAQDGTSARDRNSAVTMPVPDQPSCEAVNDLLSRVGDKWTVRVVMSLTGGALRFSELKRGIGSISQRMLTRTLRALERDGIVSRTVTPSVPVRVDYALTPLGESVAKPIAHLGNWAIANQAETLRARAAYDRAQDVG</sequence>
<feature type="region of interest" description="Disordered" evidence="4">
    <location>
        <begin position="1"/>
        <end position="28"/>
    </location>
</feature>
<dbReference type="KEGG" id="anh:A6F65_02058"/>
<dbReference type="PANTHER" id="PTHR33204">
    <property type="entry name" value="TRANSCRIPTIONAL REGULATOR, MARR FAMILY"/>
    <property type="match status" value="1"/>
</dbReference>
<evidence type="ECO:0000256" key="4">
    <source>
        <dbReference type="SAM" id="MobiDB-lite"/>
    </source>
</evidence>
<evidence type="ECO:0000256" key="3">
    <source>
        <dbReference type="ARBA" id="ARBA00023163"/>
    </source>
</evidence>
<dbReference type="InterPro" id="IPR036390">
    <property type="entry name" value="WH_DNA-bd_sf"/>
</dbReference>
<keyword evidence="2" id="KW-0238">DNA-binding</keyword>
<evidence type="ECO:0000313" key="6">
    <source>
        <dbReference type="EMBL" id="ANU08345.1"/>
    </source>
</evidence>
<evidence type="ECO:0000259" key="5">
    <source>
        <dbReference type="PROSITE" id="PS51118"/>
    </source>
</evidence>
<dbReference type="PANTHER" id="PTHR33204:SF39">
    <property type="entry name" value="TRANSCRIPTIONAL REGULATORY PROTEIN"/>
    <property type="match status" value="1"/>
</dbReference>
<evidence type="ECO:0000313" key="7">
    <source>
        <dbReference type="Proteomes" id="UP000092698"/>
    </source>
</evidence>
<proteinExistence type="predicted"/>
<evidence type="ECO:0000256" key="1">
    <source>
        <dbReference type="ARBA" id="ARBA00023015"/>
    </source>
</evidence>
<keyword evidence="3" id="KW-0804">Transcription</keyword>
<dbReference type="SUPFAM" id="SSF46785">
    <property type="entry name" value="Winged helix' DNA-binding domain"/>
    <property type="match status" value="1"/>
</dbReference>
<dbReference type="Pfam" id="PF01638">
    <property type="entry name" value="HxlR"/>
    <property type="match status" value="1"/>
</dbReference>
<dbReference type="Proteomes" id="UP000092698">
    <property type="component" value="Chromosome"/>
</dbReference>
<name>A0A1C7DA90_9SPHN</name>
<dbReference type="PROSITE" id="PS51118">
    <property type="entry name" value="HTH_HXLR"/>
    <property type="match status" value="1"/>
</dbReference>
<dbReference type="Gene3D" id="1.10.10.10">
    <property type="entry name" value="Winged helix-like DNA-binding domain superfamily/Winged helix DNA-binding domain"/>
    <property type="match status" value="1"/>
</dbReference>
<gene>
    <name evidence="6" type="primary">yybR_2</name>
    <name evidence="6" type="ORF">A6F65_02058</name>
</gene>
<accession>A0A1C7DA90</accession>
<dbReference type="InterPro" id="IPR002577">
    <property type="entry name" value="HTH_HxlR"/>
</dbReference>